<dbReference type="EMBL" id="JAUSUU010000001">
    <property type="protein sequence ID" value="MDQ0334137.1"/>
    <property type="molecule type" value="Genomic_DNA"/>
</dbReference>
<dbReference type="AlphaFoldDB" id="A0A9X1C9H6"/>
<dbReference type="RefSeq" id="WP_057782969.1">
    <property type="nucleotide sequence ID" value="NZ_JAGGJQ010000006.1"/>
</dbReference>
<evidence type="ECO:0000313" key="5">
    <source>
        <dbReference type="Proteomes" id="UP001138672"/>
    </source>
</evidence>
<name>A0A9X1C9H6_9FLAO</name>
<dbReference type="Proteomes" id="UP001138672">
    <property type="component" value="Unassembled WGS sequence"/>
</dbReference>
<keyword evidence="6" id="KW-1185">Reference proteome</keyword>
<keyword evidence="3" id="KW-0645">Protease</keyword>
<evidence type="ECO:0000313" key="3">
    <source>
        <dbReference type="EMBL" id="MBP1840273.1"/>
    </source>
</evidence>
<keyword evidence="3" id="KW-0378">Hydrolase</keyword>
<accession>A0A9X1C9H6</accession>
<dbReference type="Proteomes" id="UP001231587">
    <property type="component" value="Unassembled WGS sequence"/>
</dbReference>
<keyword evidence="2" id="KW-0732">Signal</keyword>
<dbReference type="GO" id="GO:0006508">
    <property type="term" value="P:proteolysis"/>
    <property type="evidence" value="ECO:0007669"/>
    <property type="project" value="UniProtKB-KW"/>
</dbReference>
<gene>
    <name evidence="3" type="ORF">J2Z56_002201</name>
    <name evidence="4" type="ORF">J2Z57_000559</name>
</gene>
<evidence type="ECO:0000256" key="1">
    <source>
        <dbReference type="SAM" id="MobiDB-lite"/>
    </source>
</evidence>
<proteinExistence type="predicted"/>
<protein>
    <submittedName>
        <fullName evidence="3">Regulator of protease activity HflC (Stomatin/prohibitin superfamily)</fullName>
    </submittedName>
</protein>
<organism evidence="3 5">
    <name type="scientific">Formosa algae</name>
    <dbReference type="NCBI Taxonomy" id="225843"/>
    <lineage>
        <taxon>Bacteria</taxon>
        <taxon>Pseudomonadati</taxon>
        <taxon>Bacteroidota</taxon>
        <taxon>Flavobacteriia</taxon>
        <taxon>Flavobacteriales</taxon>
        <taxon>Flavobacteriaceae</taxon>
        <taxon>Formosa</taxon>
    </lineage>
</organism>
<dbReference type="EMBL" id="JAGGJQ010000006">
    <property type="protein sequence ID" value="MBP1840273.1"/>
    <property type="molecule type" value="Genomic_DNA"/>
</dbReference>
<feature type="signal peptide" evidence="2">
    <location>
        <begin position="1"/>
        <end position="21"/>
    </location>
</feature>
<comment type="caution">
    <text evidence="3">The sequence shown here is derived from an EMBL/GenBank/DDBJ whole genome shotgun (WGS) entry which is preliminary data.</text>
</comment>
<feature type="region of interest" description="Disordered" evidence="1">
    <location>
        <begin position="79"/>
        <end position="109"/>
    </location>
</feature>
<reference evidence="3" key="1">
    <citation type="submission" date="2021-03" db="EMBL/GenBank/DDBJ databases">
        <title>Genomic Encyclopedia of Type Strains, Phase IV (KMG-IV): sequencing the most valuable type-strain genomes for metagenomic binning, comparative biology and taxonomic classification.</title>
        <authorList>
            <person name="Goeker M."/>
        </authorList>
    </citation>
    <scope>NUCLEOTIDE SEQUENCE</scope>
    <source>
        <strain evidence="3">DSM 15523</strain>
        <strain evidence="4 6">DSM 16476</strain>
    </source>
</reference>
<feature type="compositionally biased region" description="Basic and acidic residues" evidence="1">
    <location>
        <begin position="79"/>
        <end position="100"/>
    </location>
</feature>
<evidence type="ECO:0000313" key="4">
    <source>
        <dbReference type="EMBL" id="MDQ0334137.1"/>
    </source>
</evidence>
<dbReference type="OrthoDB" id="1454376at2"/>
<dbReference type="GO" id="GO:0008233">
    <property type="term" value="F:peptidase activity"/>
    <property type="evidence" value="ECO:0007669"/>
    <property type="project" value="UniProtKB-KW"/>
</dbReference>
<sequence length="109" mass="12658">MKQHLLLTVAFSLFFFVALNAQEIEYKGNAYEVKGNSILLNGYNVTESLTLDDQRNIRNQYQERAKEFRAKKKAEKAEEKALAKAERKQEKAKEKAEKQAQGKKKFVIF</sequence>
<feature type="chain" id="PRO_5040888136" evidence="2">
    <location>
        <begin position="22"/>
        <end position="109"/>
    </location>
</feature>
<evidence type="ECO:0000256" key="2">
    <source>
        <dbReference type="SAM" id="SignalP"/>
    </source>
</evidence>
<evidence type="ECO:0000313" key="6">
    <source>
        <dbReference type="Proteomes" id="UP001231587"/>
    </source>
</evidence>